<keyword evidence="1" id="KW-1133">Transmembrane helix</keyword>
<comment type="caution">
    <text evidence="2">The sequence shown here is derived from an EMBL/GenBank/DDBJ whole genome shotgun (WGS) entry which is preliminary data.</text>
</comment>
<protein>
    <submittedName>
        <fullName evidence="2">Uncharacterized protein</fullName>
    </submittedName>
</protein>
<dbReference type="Proteomes" id="UP001500556">
    <property type="component" value="Unassembled WGS sequence"/>
</dbReference>
<keyword evidence="3" id="KW-1185">Reference proteome</keyword>
<organism evidence="2 3">
    <name type="scientific">Pedococcus ginsenosidimutans</name>
    <dbReference type="NCBI Taxonomy" id="490570"/>
    <lineage>
        <taxon>Bacteria</taxon>
        <taxon>Bacillati</taxon>
        <taxon>Actinomycetota</taxon>
        <taxon>Actinomycetes</taxon>
        <taxon>Micrococcales</taxon>
        <taxon>Intrasporangiaceae</taxon>
        <taxon>Pedococcus</taxon>
    </lineage>
</organism>
<feature type="transmembrane region" description="Helical" evidence="1">
    <location>
        <begin position="115"/>
        <end position="142"/>
    </location>
</feature>
<keyword evidence="1" id="KW-0812">Transmembrane</keyword>
<feature type="transmembrane region" description="Helical" evidence="1">
    <location>
        <begin position="226"/>
        <end position="246"/>
    </location>
</feature>
<proteinExistence type="predicted"/>
<dbReference type="RefSeq" id="WP_345501552.1">
    <property type="nucleotide sequence ID" value="NZ_BAABLO010000004.1"/>
</dbReference>
<evidence type="ECO:0000256" key="1">
    <source>
        <dbReference type="SAM" id="Phobius"/>
    </source>
</evidence>
<gene>
    <name evidence="2" type="ORF">GCM10025782_09720</name>
</gene>
<feature type="transmembrane region" description="Helical" evidence="1">
    <location>
        <begin position="195"/>
        <end position="219"/>
    </location>
</feature>
<name>A0ABP8XW34_9MICO</name>
<feature type="transmembrane region" description="Helical" evidence="1">
    <location>
        <begin position="266"/>
        <end position="286"/>
    </location>
</feature>
<accession>A0ABP8XW34</accession>
<keyword evidence="1" id="KW-0472">Membrane</keyword>
<feature type="transmembrane region" description="Helical" evidence="1">
    <location>
        <begin position="64"/>
        <end position="81"/>
    </location>
</feature>
<feature type="transmembrane region" description="Helical" evidence="1">
    <location>
        <begin position="88"/>
        <end position="109"/>
    </location>
</feature>
<sequence length="291" mass="29706">MATVSSPRPTVVPGARRAGLGGWPATLVHAAAGLALVGAALGLVLEGVYTGPRSTAEILRGDDLVTALVVVPALVVATGRARRGSTPAHAVVAGLLADLVYTYAFYVFGTGFNDLFLLHVATFSTSLAALLLVVVGLDVDALRERLRPWRHARAVAVALGVLAVSLGGMWVAGAVANAVDGTVPVGSRLVEEPSVIHLALVLDLGVQVPLYAAASVLVWRHTGWGCVLAVVALVSGVPEQLSYLVGMPMQVAAGVPGAVSSDALEPVILAFYVVGLVLLVLGSGRVNRPTG</sequence>
<dbReference type="EMBL" id="BAABLO010000004">
    <property type="protein sequence ID" value="GAA4715248.1"/>
    <property type="molecule type" value="Genomic_DNA"/>
</dbReference>
<evidence type="ECO:0000313" key="3">
    <source>
        <dbReference type="Proteomes" id="UP001500556"/>
    </source>
</evidence>
<feature type="transmembrane region" description="Helical" evidence="1">
    <location>
        <begin position="20"/>
        <end position="44"/>
    </location>
</feature>
<reference evidence="3" key="1">
    <citation type="journal article" date="2019" name="Int. J. Syst. Evol. Microbiol.">
        <title>The Global Catalogue of Microorganisms (GCM) 10K type strain sequencing project: providing services to taxonomists for standard genome sequencing and annotation.</title>
        <authorList>
            <consortium name="The Broad Institute Genomics Platform"/>
            <consortium name="The Broad Institute Genome Sequencing Center for Infectious Disease"/>
            <person name="Wu L."/>
            <person name="Ma J."/>
        </authorList>
    </citation>
    <scope>NUCLEOTIDE SEQUENCE [LARGE SCALE GENOMIC DNA]</scope>
    <source>
        <strain evidence="3">JCM 18961</strain>
    </source>
</reference>
<evidence type="ECO:0000313" key="2">
    <source>
        <dbReference type="EMBL" id="GAA4715248.1"/>
    </source>
</evidence>
<feature type="transmembrane region" description="Helical" evidence="1">
    <location>
        <begin position="154"/>
        <end position="175"/>
    </location>
</feature>